<dbReference type="EMBL" id="JAEACU010000011">
    <property type="protein sequence ID" value="KAH7514924.1"/>
    <property type="molecule type" value="Genomic_DNA"/>
</dbReference>
<accession>A0A978UJE3</accession>
<sequence length="94" mass="10596">MVEDLEAEILEMGRAPELVPEPYLAALEGDWERIKRFYEQNREALFYPLTTIHESENKDMTGLLGWRAGGKISCGPFTRVDGAHGMTLSNPSQI</sequence>
<name>A0A978UJE3_ZIZJJ</name>
<dbReference type="Proteomes" id="UP000813462">
    <property type="component" value="Unassembled WGS sequence"/>
</dbReference>
<organism evidence="1 2">
    <name type="scientific">Ziziphus jujuba var. spinosa</name>
    <dbReference type="NCBI Taxonomy" id="714518"/>
    <lineage>
        <taxon>Eukaryota</taxon>
        <taxon>Viridiplantae</taxon>
        <taxon>Streptophyta</taxon>
        <taxon>Embryophyta</taxon>
        <taxon>Tracheophyta</taxon>
        <taxon>Spermatophyta</taxon>
        <taxon>Magnoliopsida</taxon>
        <taxon>eudicotyledons</taxon>
        <taxon>Gunneridae</taxon>
        <taxon>Pentapetalae</taxon>
        <taxon>rosids</taxon>
        <taxon>fabids</taxon>
        <taxon>Rosales</taxon>
        <taxon>Rhamnaceae</taxon>
        <taxon>Paliureae</taxon>
        <taxon>Ziziphus</taxon>
    </lineage>
</organism>
<dbReference type="AlphaFoldDB" id="A0A978UJE3"/>
<evidence type="ECO:0000313" key="1">
    <source>
        <dbReference type="EMBL" id="KAH7514924.1"/>
    </source>
</evidence>
<reference evidence="1" key="1">
    <citation type="journal article" date="2021" name="Front. Plant Sci.">
        <title>Chromosome-Scale Genome Assembly for Chinese Sour Jujube and Insights Into Its Genome Evolution and Domestication Signature.</title>
        <authorList>
            <person name="Shen L.-Y."/>
            <person name="Luo H."/>
            <person name="Wang X.-L."/>
            <person name="Wang X.-M."/>
            <person name="Qiu X.-J."/>
            <person name="Liu H."/>
            <person name="Zhou S.-S."/>
            <person name="Jia K.-H."/>
            <person name="Nie S."/>
            <person name="Bao Y.-T."/>
            <person name="Zhang R.-G."/>
            <person name="Yun Q.-Z."/>
            <person name="Chai Y.-H."/>
            <person name="Lu J.-Y."/>
            <person name="Li Y."/>
            <person name="Zhao S.-W."/>
            <person name="Mao J.-F."/>
            <person name="Jia S.-G."/>
            <person name="Mao Y.-M."/>
        </authorList>
    </citation>
    <scope>NUCLEOTIDE SEQUENCE</scope>
    <source>
        <strain evidence="1">AT0</strain>
        <tissue evidence="1">Leaf</tissue>
    </source>
</reference>
<gene>
    <name evidence="1" type="ORF">FEM48_Zijuj11G0141800</name>
</gene>
<evidence type="ECO:0000313" key="2">
    <source>
        <dbReference type="Proteomes" id="UP000813462"/>
    </source>
</evidence>
<protein>
    <submittedName>
        <fullName evidence="1">Uncharacterized protein</fullName>
    </submittedName>
</protein>
<comment type="caution">
    <text evidence="1">The sequence shown here is derived from an EMBL/GenBank/DDBJ whole genome shotgun (WGS) entry which is preliminary data.</text>
</comment>
<proteinExistence type="predicted"/>